<proteinExistence type="predicted"/>
<dbReference type="InterPro" id="IPR001509">
    <property type="entry name" value="Epimerase_deHydtase"/>
</dbReference>
<dbReference type="InterPro" id="IPR013549">
    <property type="entry name" value="DUF1731"/>
</dbReference>
<feature type="domain" description="DUF1731" evidence="2">
    <location>
        <begin position="262"/>
        <end position="307"/>
    </location>
</feature>
<protein>
    <submittedName>
        <fullName evidence="3">Epimerase family protein SDR39U1-like</fullName>
    </submittedName>
</protein>
<dbReference type="Pfam" id="PF01370">
    <property type="entry name" value="Epimerase"/>
    <property type="match status" value="1"/>
</dbReference>
<evidence type="ECO:0000259" key="2">
    <source>
        <dbReference type="Pfam" id="PF08338"/>
    </source>
</evidence>
<sequence>MSALSKVVIAGGSGFIGREITKQLVEEGTQVTILTRSKSSTLPAGARRSVWDYRRESGTPWIDDVRGADAVMNVCGYPVVSRWSAAGKRMIEESRIQSTEVLTRAIRGLGKEERPRVYVGGSAVGYYGMHESKVFDEGDTVGEDFLARLCERWESAATEGLKEVEDTTRVVVVRTGVVLGKDGGALARMIPAFKLFVGGPVGSGRQMVSWVHIEDIARVFIEAAKNETMRGAYNGTAPGAVSMAVMARSLGKAMSRPSLFAVPGVVLQAAFGEGSCVVLQGKHVRPTRLAESGFLFRYERIDDAMEAVVGSMDM</sequence>
<comment type="caution">
    <text evidence="3">The sequence shown here is derived from an EMBL/GenBank/DDBJ whole genome shotgun (WGS) entry which is preliminary data.</text>
</comment>
<dbReference type="OrthoDB" id="276721at2759"/>
<dbReference type="InterPro" id="IPR010099">
    <property type="entry name" value="SDR39U1"/>
</dbReference>
<dbReference type="SUPFAM" id="SSF51735">
    <property type="entry name" value="NAD(P)-binding Rossmann-fold domains"/>
    <property type="match status" value="1"/>
</dbReference>
<evidence type="ECO:0000259" key="1">
    <source>
        <dbReference type="Pfam" id="PF01370"/>
    </source>
</evidence>
<dbReference type="Proteomes" id="UP000247409">
    <property type="component" value="Unassembled WGS sequence"/>
</dbReference>
<feature type="domain" description="NAD-dependent epimerase/dehydratase" evidence="1">
    <location>
        <begin position="7"/>
        <end position="226"/>
    </location>
</feature>
<keyword evidence="4" id="KW-1185">Reference proteome</keyword>
<dbReference type="PANTHER" id="PTHR11092">
    <property type="entry name" value="SUGAR NUCLEOTIDE EPIMERASE RELATED"/>
    <property type="match status" value="1"/>
</dbReference>
<evidence type="ECO:0000313" key="3">
    <source>
        <dbReference type="EMBL" id="PXF45231.1"/>
    </source>
</evidence>
<dbReference type="AlphaFoldDB" id="A0A2V3ISY0"/>
<reference evidence="3 4" key="1">
    <citation type="journal article" date="2018" name="Mol. Biol. Evol.">
        <title>Analysis of the draft genome of the red seaweed Gracilariopsis chorda provides insights into genome size evolution in Rhodophyta.</title>
        <authorList>
            <person name="Lee J."/>
            <person name="Yang E.C."/>
            <person name="Graf L."/>
            <person name="Yang J.H."/>
            <person name="Qiu H."/>
            <person name="Zel Zion U."/>
            <person name="Chan C.X."/>
            <person name="Stephens T.G."/>
            <person name="Weber A.P.M."/>
            <person name="Boo G.H."/>
            <person name="Boo S.M."/>
            <person name="Kim K.M."/>
            <person name="Shin Y."/>
            <person name="Jung M."/>
            <person name="Lee S.J."/>
            <person name="Yim H.S."/>
            <person name="Lee J.H."/>
            <person name="Bhattacharya D."/>
            <person name="Yoon H.S."/>
        </authorList>
    </citation>
    <scope>NUCLEOTIDE SEQUENCE [LARGE SCALE GENOMIC DNA]</scope>
    <source>
        <strain evidence="3 4">SKKU-2015</strain>
        <tissue evidence="3">Whole body</tissue>
    </source>
</reference>
<dbReference type="InterPro" id="IPR036291">
    <property type="entry name" value="NAD(P)-bd_dom_sf"/>
</dbReference>
<dbReference type="EMBL" id="NBIV01000066">
    <property type="protein sequence ID" value="PXF45231.1"/>
    <property type="molecule type" value="Genomic_DNA"/>
</dbReference>
<name>A0A2V3ISY0_9FLOR</name>
<evidence type="ECO:0000313" key="4">
    <source>
        <dbReference type="Proteomes" id="UP000247409"/>
    </source>
</evidence>
<accession>A0A2V3ISY0</accession>
<organism evidence="3 4">
    <name type="scientific">Gracilariopsis chorda</name>
    <dbReference type="NCBI Taxonomy" id="448386"/>
    <lineage>
        <taxon>Eukaryota</taxon>
        <taxon>Rhodophyta</taxon>
        <taxon>Florideophyceae</taxon>
        <taxon>Rhodymeniophycidae</taxon>
        <taxon>Gracilariales</taxon>
        <taxon>Gracilariaceae</taxon>
        <taxon>Gracilariopsis</taxon>
    </lineage>
</organism>
<dbReference type="PANTHER" id="PTHR11092:SF0">
    <property type="entry name" value="EPIMERASE FAMILY PROTEIN SDR39U1"/>
    <property type="match status" value="1"/>
</dbReference>
<gene>
    <name evidence="3" type="ORF">BWQ96_04997</name>
</gene>
<dbReference type="NCBIfam" id="TIGR01777">
    <property type="entry name" value="yfcH"/>
    <property type="match status" value="1"/>
</dbReference>
<dbReference type="Gene3D" id="3.40.50.720">
    <property type="entry name" value="NAD(P)-binding Rossmann-like Domain"/>
    <property type="match status" value="1"/>
</dbReference>
<dbReference type="Pfam" id="PF08338">
    <property type="entry name" value="DUF1731"/>
    <property type="match status" value="1"/>
</dbReference>